<dbReference type="InterPro" id="IPR021241">
    <property type="entry name" value="CsiV"/>
</dbReference>
<dbReference type="EMBL" id="CP001339">
    <property type="protein sequence ID" value="ACL72442.1"/>
    <property type="molecule type" value="Genomic_DNA"/>
</dbReference>
<dbReference type="HOGENOM" id="CLU_072067_1_0_6"/>
<accession>B8GR22</accession>
<name>B8GR22_THISH</name>
<evidence type="ECO:0000313" key="2">
    <source>
        <dbReference type="EMBL" id="ACL72442.1"/>
    </source>
</evidence>
<organism evidence="2 3">
    <name type="scientific">Thioalkalivibrio sulfidiphilus (strain HL-EbGR7)</name>
    <dbReference type="NCBI Taxonomy" id="396588"/>
    <lineage>
        <taxon>Bacteria</taxon>
        <taxon>Pseudomonadati</taxon>
        <taxon>Pseudomonadota</taxon>
        <taxon>Gammaproteobacteria</taxon>
        <taxon>Chromatiales</taxon>
        <taxon>Ectothiorhodospiraceae</taxon>
        <taxon>Thioalkalivibrio</taxon>
    </lineage>
</organism>
<evidence type="ECO:0000256" key="1">
    <source>
        <dbReference type="SAM" id="SignalP"/>
    </source>
</evidence>
<gene>
    <name evidence="2" type="ordered locus">Tgr7_1357</name>
</gene>
<proteinExistence type="predicted"/>
<sequence length="246" mass="27648" precursor="true">MLHRLTRNLSRHCLLAALCLAVVLPAPAPAQEPRMFRVEMVLVRHTDRQALHSEVWQSASVPRIEEALVLGEAPPESRFRDASGTPFGLRDVVTRLEQAPLYDVIASFAWEQPGLAPEAAIPVRIQAGPLLGRKVPEETPGFTPWQIAPVMSPMMDRAAVEPEAPKPLYEVDGTVTLSLARFLHLQTDLLYRRATQETLPGDHVWTLEGGQFAESYISERRRMRSREVHYLDHPMMGIIVEITPIE</sequence>
<dbReference type="STRING" id="396588.Tgr7_1357"/>
<reference evidence="2 3" key="1">
    <citation type="journal article" date="2011" name="Stand. Genomic Sci.">
        <title>Complete genome sequence of 'Thioalkalivibrio sulfidophilus' HL-EbGr7.</title>
        <authorList>
            <person name="Muyzer G."/>
            <person name="Sorokin D.Y."/>
            <person name="Mavromatis K."/>
            <person name="Lapidus A."/>
            <person name="Clum A."/>
            <person name="Ivanova N."/>
            <person name="Pati A."/>
            <person name="d'Haeseleer P."/>
            <person name="Woyke T."/>
            <person name="Kyrpides N.C."/>
        </authorList>
    </citation>
    <scope>NUCLEOTIDE SEQUENCE [LARGE SCALE GENOMIC DNA]</scope>
    <source>
        <strain evidence="2 3">HL-EbGR7</strain>
    </source>
</reference>
<dbReference type="Pfam" id="PF10972">
    <property type="entry name" value="CsiV"/>
    <property type="match status" value="1"/>
</dbReference>
<dbReference type="KEGG" id="tgr:Tgr7_1357"/>
<keyword evidence="3" id="KW-1185">Reference proteome</keyword>
<dbReference type="Proteomes" id="UP000002383">
    <property type="component" value="Chromosome"/>
</dbReference>
<keyword evidence="1" id="KW-0732">Signal</keyword>
<feature type="signal peptide" evidence="1">
    <location>
        <begin position="1"/>
        <end position="30"/>
    </location>
</feature>
<feature type="chain" id="PRO_5002873247" evidence="1">
    <location>
        <begin position="31"/>
        <end position="246"/>
    </location>
</feature>
<evidence type="ECO:0000313" key="3">
    <source>
        <dbReference type="Proteomes" id="UP000002383"/>
    </source>
</evidence>
<protein>
    <submittedName>
        <fullName evidence="2">Uncharacterized protein</fullName>
    </submittedName>
</protein>
<dbReference type="RefSeq" id="WP_012637925.1">
    <property type="nucleotide sequence ID" value="NC_011901.1"/>
</dbReference>
<dbReference type="AlphaFoldDB" id="B8GR22"/>